<evidence type="ECO:0000313" key="2">
    <source>
        <dbReference type="Proteomes" id="UP000265926"/>
    </source>
</evidence>
<evidence type="ECO:0008006" key="3">
    <source>
        <dbReference type="Google" id="ProtNLM"/>
    </source>
</evidence>
<dbReference type="InterPro" id="IPR016181">
    <property type="entry name" value="Acyl_CoA_acyltransferase"/>
</dbReference>
<keyword evidence="2" id="KW-1185">Reference proteome</keyword>
<comment type="caution">
    <text evidence="1">The sequence shown here is derived from an EMBL/GenBank/DDBJ whole genome shotgun (WGS) entry which is preliminary data.</text>
</comment>
<organism evidence="1 2">
    <name type="scientific">Maribellus luteus</name>
    <dbReference type="NCBI Taxonomy" id="2305463"/>
    <lineage>
        <taxon>Bacteria</taxon>
        <taxon>Pseudomonadati</taxon>
        <taxon>Bacteroidota</taxon>
        <taxon>Bacteroidia</taxon>
        <taxon>Marinilabiliales</taxon>
        <taxon>Prolixibacteraceae</taxon>
        <taxon>Maribellus</taxon>
    </lineage>
</organism>
<dbReference type="PANTHER" id="PTHR36174">
    <property type="entry name" value="LIPID II:GLYCINE GLYCYLTRANSFERASE"/>
    <property type="match status" value="1"/>
</dbReference>
<evidence type="ECO:0000313" key="1">
    <source>
        <dbReference type="EMBL" id="RIJ47607.1"/>
    </source>
</evidence>
<name>A0A399T053_9BACT</name>
<dbReference type="AlphaFoldDB" id="A0A399T053"/>
<dbReference type="Proteomes" id="UP000265926">
    <property type="component" value="Unassembled WGS sequence"/>
</dbReference>
<dbReference type="PANTHER" id="PTHR36174:SF1">
    <property type="entry name" value="LIPID II:GLYCINE GLYCYLTRANSFERASE"/>
    <property type="match status" value="1"/>
</dbReference>
<dbReference type="RefSeq" id="WP_119438493.1">
    <property type="nucleotide sequence ID" value="NZ_QWGR01000007.1"/>
</dbReference>
<gene>
    <name evidence="1" type="ORF">D1614_13560</name>
</gene>
<dbReference type="Gene3D" id="3.40.630.30">
    <property type="match status" value="1"/>
</dbReference>
<dbReference type="OrthoDB" id="1123460at2"/>
<dbReference type="InterPro" id="IPR050644">
    <property type="entry name" value="PG_Glycine_Bridge_Synth"/>
</dbReference>
<reference evidence="1 2" key="1">
    <citation type="submission" date="2018-08" db="EMBL/GenBank/DDBJ databases">
        <title>Pallidiluteibacterium maritimus gen. nov., sp. nov., isolated from coastal sediment.</title>
        <authorList>
            <person name="Zhou L.Y."/>
        </authorList>
    </citation>
    <scope>NUCLEOTIDE SEQUENCE [LARGE SCALE GENOMIC DNA]</scope>
    <source>
        <strain evidence="1 2">XSD2</strain>
    </source>
</reference>
<dbReference type="SUPFAM" id="SSF55729">
    <property type="entry name" value="Acyl-CoA N-acyltransferases (Nat)"/>
    <property type="match status" value="1"/>
</dbReference>
<sequence>MIEIQDAKLFFEIQSKFERIPFTQSEAWYNYSQAKGESIVFFVDDENDTQIAFWGRKKKLPFFSKHILLVDTPLLKPNLTERTIRKRFLSMIEYNYIGFEIDSISEYDVEYEVGLRRAGFLRPLGFSKCPLSIEMDLTQQFNYDSNWKRNVKQAKSLNITINEVKNPTSHDAQIFCDIFNETKRNKELSYSFKNKEIFSLINSHSISLFIAQDRNNKIVSSQIFYSTNKYCYSILRANSTSSRNNNASYLLYNDIFETLSKSNYKTYDFGRIPPSNHSTDSVYVFKNASRGRKIQYNGEWVFYKKKWVEYLMFVYKQFVLRKQRY</sequence>
<proteinExistence type="predicted"/>
<dbReference type="EMBL" id="QWGR01000007">
    <property type="protein sequence ID" value="RIJ47607.1"/>
    <property type="molecule type" value="Genomic_DNA"/>
</dbReference>
<accession>A0A399T053</accession>
<protein>
    <recommendedName>
        <fullName evidence="3">Peptidoglycan bridge formation glycyltransferase FemA/FemB family protein</fullName>
    </recommendedName>
</protein>